<organism evidence="1 2">
    <name type="scientific">Corynebacterium mendelii</name>
    <dbReference type="NCBI Taxonomy" id="2765362"/>
    <lineage>
        <taxon>Bacteria</taxon>
        <taxon>Bacillati</taxon>
        <taxon>Actinomycetota</taxon>
        <taxon>Actinomycetes</taxon>
        <taxon>Mycobacteriales</taxon>
        <taxon>Corynebacteriaceae</taxon>
        <taxon>Corynebacterium</taxon>
    </lineage>
</organism>
<accession>A0A939IYM4</accession>
<dbReference type="EMBL" id="JAFLEQ010000017">
    <property type="protein sequence ID" value="MBN9645278.1"/>
    <property type="molecule type" value="Genomic_DNA"/>
</dbReference>
<comment type="caution">
    <text evidence="1">The sequence shown here is derived from an EMBL/GenBank/DDBJ whole genome shotgun (WGS) entry which is preliminary data.</text>
</comment>
<dbReference type="Proteomes" id="UP000664332">
    <property type="component" value="Unassembled WGS sequence"/>
</dbReference>
<sequence>MAVLTQRSAPQNREGMKDFCGDCVMEIGGDGRLAVGVVLCFDQPQLVTVDGNNIAGLAAKMVVLSDAFAPASRRFSK</sequence>
<evidence type="ECO:0000313" key="2">
    <source>
        <dbReference type="Proteomes" id="UP000664332"/>
    </source>
</evidence>
<reference evidence="1" key="1">
    <citation type="submission" date="2021-03" db="EMBL/GenBank/DDBJ databases">
        <authorList>
            <person name="Sun Q."/>
        </authorList>
    </citation>
    <scope>NUCLEOTIDE SEQUENCE</scope>
    <source>
        <strain evidence="1">CCM 8862</strain>
    </source>
</reference>
<keyword evidence="2" id="KW-1185">Reference proteome</keyword>
<dbReference type="AlphaFoldDB" id="A0A939IYM4"/>
<name>A0A939IYM4_9CORY</name>
<proteinExistence type="predicted"/>
<gene>
    <name evidence="1" type="ORF">JZY06_11745</name>
</gene>
<protein>
    <submittedName>
        <fullName evidence="1">Uncharacterized protein</fullName>
    </submittedName>
</protein>
<evidence type="ECO:0000313" key="1">
    <source>
        <dbReference type="EMBL" id="MBN9645278.1"/>
    </source>
</evidence>
<dbReference type="RefSeq" id="WP_377769067.1">
    <property type="nucleotide sequence ID" value="NZ_JBHUKW010000004.1"/>
</dbReference>